<dbReference type="EMBL" id="MU007053">
    <property type="protein sequence ID" value="KAF2428781.1"/>
    <property type="molecule type" value="Genomic_DNA"/>
</dbReference>
<dbReference type="OrthoDB" id="3673440at2759"/>
<organism evidence="1 2">
    <name type="scientific">Tothia fuscella</name>
    <dbReference type="NCBI Taxonomy" id="1048955"/>
    <lineage>
        <taxon>Eukaryota</taxon>
        <taxon>Fungi</taxon>
        <taxon>Dikarya</taxon>
        <taxon>Ascomycota</taxon>
        <taxon>Pezizomycotina</taxon>
        <taxon>Dothideomycetes</taxon>
        <taxon>Pleosporomycetidae</taxon>
        <taxon>Venturiales</taxon>
        <taxon>Cylindrosympodiaceae</taxon>
        <taxon>Tothia</taxon>
    </lineage>
</organism>
<proteinExistence type="predicted"/>
<accession>A0A9P4TX25</accession>
<protein>
    <submittedName>
        <fullName evidence="1">Uncharacterized protein</fullName>
    </submittedName>
</protein>
<reference evidence="1" key="1">
    <citation type="journal article" date="2020" name="Stud. Mycol.">
        <title>101 Dothideomycetes genomes: a test case for predicting lifestyles and emergence of pathogens.</title>
        <authorList>
            <person name="Haridas S."/>
            <person name="Albert R."/>
            <person name="Binder M."/>
            <person name="Bloem J."/>
            <person name="Labutti K."/>
            <person name="Salamov A."/>
            <person name="Andreopoulos B."/>
            <person name="Baker S."/>
            <person name="Barry K."/>
            <person name="Bills G."/>
            <person name="Bluhm B."/>
            <person name="Cannon C."/>
            <person name="Castanera R."/>
            <person name="Culley D."/>
            <person name="Daum C."/>
            <person name="Ezra D."/>
            <person name="Gonzalez J."/>
            <person name="Henrissat B."/>
            <person name="Kuo A."/>
            <person name="Liang C."/>
            <person name="Lipzen A."/>
            <person name="Lutzoni F."/>
            <person name="Magnuson J."/>
            <person name="Mondo S."/>
            <person name="Nolan M."/>
            <person name="Ohm R."/>
            <person name="Pangilinan J."/>
            <person name="Park H.-J."/>
            <person name="Ramirez L."/>
            <person name="Alfaro M."/>
            <person name="Sun H."/>
            <person name="Tritt A."/>
            <person name="Yoshinaga Y."/>
            <person name="Zwiers L.-H."/>
            <person name="Turgeon B."/>
            <person name="Goodwin S."/>
            <person name="Spatafora J."/>
            <person name="Crous P."/>
            <person name="Grigoriev I."/>
        </authorList>
    </citation>
    <scope>NUCLEOTIDE SEQUENCE</scope>
    <source>
        <strain evidence="1">CBS 130266</strain>
    </source>
</reference>
<name>A0A9P4TX25_9PEZI</name>
<comment type="caution">
    <text evidence="1">The sequence shown here is derived from an EMBL/GenBank/DDBJ whole genome shotgun (WGS) entry which is preliminary data.</text>
</comment>
<sequence>MTSNGHVGKETAFASLLRASIPNSSSPFLALPKEIRDLIYDECIKSCPALEQPISGIHNINVFLICTQISLEARERFRKIHHTDNRLSYWTQSSCSLGLCDFLTTPLQRDVQLRKMARKLDYQQNQMWFSRWSW</sequence>
<dbReference type="Proteomes" id="UP000800235">
    <property type="component" value="Unassembled WGS sequence"/>
</dbReference>
<keyword evidence="2" id="KW-1185">Reference proteome</keyword>
<evidence type="ECO:0000313" key="2">
    <source>
        <dbReference type="Proteomes" id="UP000800235"/>
    </source>
</evidence>
<evidence type="ECO:0000313" key="1">
    <source>
        <dbReference type="EMBL" id="KAF2428781.1"/>
    </source>
</evidence>
<dbReference type="AlphaFoldDB" id="A0A9P4TX25"/>
<gene>
    <name evidence="1" type="ORF">EJ08DRAFT_680499</name>
</gene>